<evidence type="ECO:0000256" key="5">
    <source>
        <dbReference type="HAMAP-Rule" id="MF_00362"/>
    </source>
</evidence>
<name>A0A2M6R879_9BACT</name>
<dbReference type="HAMAP" id="MF_00362">
    <property type="entry name" value="Ribosomal_uL10"/>
    <property type="match status" value="1"/>
</dbReference>
<sequence>MLTRTQKSQQVEELSQALSHAQSVVFTTFHGLKLDEMEQLRKTLKKQAITFRVVKNSLLKRAFESSGKSLSDEMLTKPLAVAFGPDDIATAKLLCAFQKEHEALVIEGGVFEGDVVDRTTIMSIALLPGREELYARVVGSISAPLSRLVGALRWNGYAITFVLSQYLKQKESQN</sequence>
<proteinExistence type="inferred from homology"/>
<dbReference type="GO" id="GO:0006412">
    <property type="term" value="P:translation"/>
    <property type="evidence" value="ECO:0007669"/>
    <property type="project" value="UniProtKB-UniRule"/>
</dbReference>
<comment type="function">
    <text evidence="5">Forms part of the ribosomal stalk, playing a central role in the interaction of the ribosome with GTP-bound translation factors.</text>
</comment>
<organism evidence="6 7">
    <name type="scientific">Candidatus Berkelbacteria bacterium CG10_big_fil_rev_8_21_14_0_10_43_14</name>
    <dbReference type="NCBI Taxonomy" id="1974515"/>
    <lineage>
        <taxon>Bacteria</taxon>
        <taxon>Candidatus Berkelbacteria</taxon>
    </lineage>
</organism>
<dbReference type="Gene3D" id="3.30.70.1730">
    <property type="match status" value="1"/>
</dbReference>
<evidence type="ECO:0000256" key="2">
    <source>
        <dbReference type="ARBA" id="ARBA00022980"/>
    </source>
</evidence>
<keyword evidence="2 5" id="KW-0689">Ribosomal protein</keyword>
<dbReference type="InterPro" id="IPR001790">
    <property type="entry name" value="Ribosomal_uL10"/>
</dbReference>
<dbReference type="CDD" id="cd05797">
    <property type="entry name" value="Ribosomal_L10"/>
    <property type="match status" value="1"/>
</dbReference>
<evidence type="ECO:0000256" key="4">
    <source>
        <dbReference type="ARBA" id="ARBA00035202"/>
    </source>
</evidence>
<dbReference type="PANTHER" id="PTHR11560">
    <property type="entry name" value="39S RIBOSOMAL PROTEIN L10, MITOCHONDRIAL"/>
    <property type="match status" value="1"/>
</dbReference>
<dbReference type="Pfam" id="PF00466">
    <property type="entry name" value="Ribosomal_L10"/>
    <property type="match status" value="1"/>
</dbReference>
<dbReference type="Gene3D" id="6.10.250.290">
    <property type="match status" value="1"/>
</dbReference>
<keyword evidence="3 5" id="KW-0687">Ribonucleoprotein</keyword>
<dbReference type="GO" id="GO:1990904">
    <property type="term" value="C:ribonucleoprotein complex"/>
    <property type="evidence" value="ECO:0007669"/>
    <property type="project" value="UniProtKB-KW"/>
</dbReference>
<reference evidence="7" key="1">
    <citation type="submission" date="2017-09" db="EMBL/GenBank/DDBJ databases">
        <title>Depth-based differentiation of microbial function through sediment-hosted aquifers and enrichment of novel symbionts in the deep terrestrial subsurface.</title>
        <authorList>
            <person name="Probst A.J."/>
            <person name="Ladd B."/>
            <person name="Jarett J.K."/>
            <person name="Geller-Mcgrath D.E."/>
            <person name="Sieber C.M.K."/>
            <person name="Emerson J.B."/>
            <person name="Anantharaman K."/>
            <person name="Thomas B.C."/>
            <person name="Malmstrom R."/>
            <person name="Stieglmeier M."/>
            <person name="Klingl A."/>
            <person name="Woyke T."/>
            <person name="Ryan C.M."/>
            <person name="Banfield J.F."/>
        </authorList>
    </citation>
    <scope>NUCLEOTIDE SEQUENCE [LARGE SCALE GENOMIC DNA]</scope>
</reference>
<evidence type="ECO:0000256" key="3">
    <source>
        <dbReference type="ARBA" id="ARBA00023274"/>
    </source>
</evidence>
<dbReference type="InterPro" id="IPR043141">
    <property type="entry name" value="Ribosomal_uL10-like_sf"/>
</dbReference>
<dbReference type="NCBIfam" id="NF000955">
    <property type="entry name" value="PRK00099.1-1"/>
    <property type="match status" value="1"/>
</dbReference>
<dbReference type="EMBL" id="PEZX01000038">
    <property type="protein sequence ID" value="PIS06726.1"/>
    <property type="molecule type" value="Genomic_DNA"/>
</dbReference>
<evidence type="ECO:0000313" key="7">
    <source>
        <dbReference type="Proteomes" id="UP000231162"/>
    </source>
</evidence>
<accession>A0A2M6R879</accession>
<dbReference type="InterPro" id="IPR022973">
    <property type="entry name" value="Ribosomal_uL10_bac"/>
</dbReference>
<dbReference type="AlphaFoldDB" id="A0A2M6R879"/>
<gene>
    <name evidence="5 6" type="primary">rplJ</name>
    <name evidence="6" type="ORF">COT79_02985</name>
</gene>
<comment type="caution">
    <text evidence="6">The sequence shown here is derived from an EMBL/GenBank/DDBJ whole genome shotgun (WGS) entry which is preliminary data.</text>
</comment>
<dbReference type="SUPFAM" id="SSF160369">
    <property type="entry name" value="Ribosomal protein L10-like"/>
    <property type="match status" value="1"/>
</dbReference>
<dbReference type="Proteomes" id="UP000231162">
    <property type="component" value="Unassembled WGS sequence"/>
</dbReference>
<dbReference type="GO" id="GO:0005840">
    <property type="term" value="C:ribosome"/>
    <property type="evidence" value="ECO:0007669"/>
    <property type="project" value="UniProtKB-KW"/>
</dbReference>
<dbReference type="InterPro" id="IPR047865">
    <property type="entry name" value="Ribosomal_uL10_bac_type"/>
</dbReference>
<evidence type="ECO:0000313" key="6">
    <source>
        <dbReference type="EMBL" id="PIS06726.1"/>
    </source>
</evidence>
<keyword evidence="5" id="KW-0694">RNA-binding</keyword>
<evidence type="ECO:0000256" key="1">
    <source>
        <dbReference type="ARBA" id="ARBA00008889"/>
    </source>
</evidence>
<keyword evidence="5" id="KW-0699">rRNA-binding</keyword>
<comment type="similarity">
    <text evidence="1 5">Belongs to the universal ribosomal protein uL10 family.</text>
</comment>
<comment type="subunit">
    <text evidence="5">Part of the ribosomal stalk of the 50S ribosomal subunit. The N-terminus interacts with L11 and the large rRNA to form the base of the stalk. The C-terminus forms an elongated spine to which L12 dimers bind in a sequential fashion forming a multimeric L10(L12)X complex.</text>
</comment>
<dbReference type="GO" id="GO:0070180">
    <property type="term" value="F:large ribosomal subunit rRNA binding"/>
    <property type="evidence" value="ECO:0007669"/>
    <property type="project" value="UniProtKB-UniRule"/>
</dbReference>
<protein>
    <recommendedName>
        <fullName evidence="4 5">Large ribosomal subunit protein uL10</fullName>
    </recommendedName>
</protein>